<proteinExistence type="predicted"/>
<reference evidence="1" key="1">
    <citation type="submission" date="2023-10" db="EMBL/GenBank/DDBJ databases">
        <authorList>
            <person name="Chen Y."/>
            <person name="Shah S."/>
            <person name="Dougan E. K."/>
            <person name="Thang M."/>
            <person name="Chan C."/>
        </authorList>
    </citation>
    <scope>NUCLEOTIDE SEQUENCE [LARGE SCALE GENOMIC DNA]</scope>
</reference>
<sequence length="178" mass="19823">MGHRGAISLKNTSEIDTSNYCGAMDAYSERASPRSKPFTYPTSAENGLNNGAKYAEYMERPDCTVSERWRWTPSCPNARACCLHSPQPLRCSCGAAARAARWPLRYYSEALHSKLGIILSGWSCDFDYFVSCAENVLICARPSARRTSQCRMWWGRPAPTSLPAVPCPRTWRIISGTA</sequence>
<protein>
    <submittedName>
        <fullName evidence="1">Uncharacterized protein</fullName>
    </submittedName>
</protein>
<dbReference type="Proteomes" id="UP001189429">
    <property type="component" value="Unassembled WGS sequence"/>
</dbReference>
<gene>
    <name evidence="1" type="ORF">PCOR1329_LOCUS81657</name>
</gene>
<evidence type="ECO:0000313" key="1">
    <source>
        <dbReference type="EMBL" id="CAK0906255.1"/>
    </source>
</evidence>
<accession>A0ABN9Y1D4</accession>
<keyword evidence="2" id="KW-1185">Reference proteome</keyword>
<name>A0ABN9Y1D4_9DINO</name>
<organism evidence="1 2">
    <name type="scientific">Prorocentrum cordatum</name>
    <dbReference type="NCBI Taxonomy" id="2364126"/>
    <lineage>
        <taxon>Eukaryota</taxon>
        <taxon>Sar</taxon>
        <taxon>Alveolata</taxon>
        <taxon>Dinophyceae</taxon>
        <taxon>Prorocentrales</taxon>
        <taxon>Prorocentraceae</taxon>
        <taxon>Prorocentrum</taxon>
    </lineage>
</organism>
<evidence type="ECO:0000313" key="2">
    <source>
        <dbReference type="Proteomes" id="UP001189429"/>
    </source>
</evidence>
<comment type="caution">
    <text evidence="1">The sequence shown here is derived from an EMBL/GenBank/DDBJ whole genome shotgun (WGS) entry which is preliminary data.</text>
</comment>
<dbReference type="EMBL" id="CAUYUJ010021668">
    <property type="protein sequence ID" value="CAK0906255.1"/>
    <property type="molecule type" value="Genomic_DNA"/>
</dbReference>